<accession>Q1YMV8</accession>
<dbReference type="PANTHER" id="PTHR39328:SF1">
    <property type="entry name" value="BLL2871 PROTEIN"/>
    <property type="match status" value="1"/>
</dbReference>
<dbReference type="OrthoDB" id="9790012at2"/>
<reference evidence="1 2" key="1">
    <citation type="journal article" date="2008" name="Appl. Environ. Microbiol.">
        <title>Genomic insights into Mn(II) oxidation by the marine alphaproteobacterium Aurantimonas sp. strain SI85-9A1.</title>
        <authorList>
            <person name="Dick G.J."/>
            <person name="Podell S."/>
            <person name="Johnson H.A."/>
            <person name="Rivera-Espinoza Y."/>
            <person name="Bernier-Latmani R."/>
            <person name="McCarthy J.K."/>
            <person name="Torpey J.W."/>
            <person name="Clement B.G."/>
            <person name="Gaasterland T."/>
            <person name="Tebo B.M."/>
        </authorList>
    </citation>
    <scope>NUCLEOTIDE SEQUENCE [LARGE SCALE GENOMIC DNA]</scope>
    <source>
        <strain evidence="1 2">SI85-9A1</strain>
    </source>
</reference>
<dbReference type="AlphaFoldDB" id="Q1YMV8"/>
<dbReference type="InterPro" id="IPR010430">
    <property type="entry name" value="DUF1028"/>
</dbReference>
<sequence>MEANTFSIVARCARTGELGVAVASAVPAVGSMCPYVRPALGAVTTQSWVNPYLASAILDAIGEGAGAEAALAAAMAADPEAHLRQVGVVDAAGGSASWTGSSCTPAHAAATGTDYAAQGNMLTGAEVIAAMEASFQETADEPLGERLMRCLEAAQVAGGDMRGRQSAALLVYAGEAFARLDLRVDEDADPVARLRQTFEIAKLQLLPFIDGMPRRERPSAFPQEVMDLLLKSPPDRPGGGGSSQP</sequence>
<keyword evidence="2" id="KW-1185">Reference proteome</keyword>
<comment type="caution">
    <text evidence="1">The sequence shown here is derived from an EMBL/GenBank/DDBJ whole genome shotgun (WGS) entry which is preliminary data.</text>
</comment>
<evidence type="ECO:0000313" key="2">
    <source>
        <dbReference type="Proteomes" id="UP000000321"/>
    </source>
</evidence>
<dbReference type="RefSeq" id="WP_009209915.1">
    <property type="nucleotide sequence ID" value="NZ_BBWP01000021.1"/>
</dbReference>
<protein>
    <recommendedName>
        <fullName evidence="3">DUF1028 domain-containing protein</fullName>
    </recommendedName>
</protein>
<gene>
    <name evidence="1" type="ORF">SI859A1_02088</name>
</gene>
<dbReference type="EMBL" id="AAPJ01000001">
    <property type="protein sequence ID" value="EAS51273.1"/>
    <property type="molecule type" value="Genomic_DNA"/>
</dbReference>
<dbReference type="Gene3D" id="3.60.20.10">
    <property type="entry name" value="Glutamine Phosphoribosylpyrophosphate, subunit 1, domain 1"/>
    <property type="match status" value="1"/>
</dbReference>
<dbReference type="Proteomes" id="UP000000321">
    <property type="component" value="Unassembled WGS sequence"/>
</dbReference>
<evidence type="ECO:0008006" key="3">
    <source>
        <dbReference type="Google" id="ProtNLM"/>
    </source>
</evidence>
<dbReference type="SUPFAM" id="SSF56235">
    <property type="entry name" value="N-terminal nucleophile aminohydrolases (Ntn hydrolases)"/>
    <property type="match status" value="1"/>
</dbReference>
<dbReference type="HOGENOM" id="CLU_068244_0_1_5"/>
<proteinExistence type="predicted"/>
<organism evidence="1 2">
    <name type="scientific">Aurantimonas manganoxydans (strain ATCC BAA-1229 / DSM 21871 / SI85-9A1)</name>
    <dbReference type="NCBI Taxonomy" id="287752"/>
    <lineage>
        <taxon>Bacteria</taxon>
        <taxon>Pseudomonadati</taxon>
        <taxon>Pseudomonadota</taxon>
        <taxon>Alphaproteobacteria</taxon>
        <taxon>Hyphomicrobiales</taxon>
        <taxon>Aurantimonadaceae</taxon>
        <taxon>Aurantimonas</taxon>
    </lineage>
</organism>
<name>Q1YMV8_AURMS</name>
<dbReference type="BioCyc" id="AURANTIMONAS:SI859A1_02088-MONOMER"/>
<evidence type="ECO:0000313" key="1">
    <source>
        <dbReference type="EMBL" id="EAS51273.1"/>
    </source>
</evidence>
<dbReference type="PANTHER" id="PTHR39328">
    <property type="entry name" value="BLL2871 PROTEIN"/>
    <property type="match status" value="1"/>
</dbReference>
<dbReference type="Pfam" id="PF06267">
    <property type="entry name" value="DUF1028"/>
    <property type="match status" value="1"/>
</dbReference>
<dbReference type="InterPro" id="IPR029055">
    <property type="entry name" value="Ntn_hydrolases_N"/>
</dbReference>